<proteinExistence type="inferred from homology"/>
<dbReference type="InterPro" id="IPR017441">
    <property type="entry name" value="Protein_kinase_ATP_BS"/>
</dbReference>
<keyword evidence="2 12" id="KW-0808">Transferase</keyword>
<dbReference type="AlphaFoldDB" id="A0AAV0UHN0"/>
<evidence type="ECO:0000259" key="14">
    <source>
        <dbReference type="PROSITE" id="PS50011"/>
    </source>
</evidence>
<feature type="binding site" evidence="9">
    <location>
        <begin position="396"/>
        <end position="398"/>
    </location>
    <ligand>
        <name>ATP</name>
        <dbReference type="ChEBI" id="CHEBI:30616"/>
    </ligand>
</feature>
<comment type="similarity">
    <text evidence="12">Belongs to the protein kinase superfamily. Ser/Thr protein kinase family. Aurora subfamily.</text>
</comment>
<feature type="compositionally biased region" description="Acidic residues" evidence="13">
    <location>
        <begin position="160"/>
        <end position="174"/>
    </location>
</feature>
<evidence type="ECO:0000256" key="13">
    <source>
        <dbReference type="SAM" id="MobiDB-lite"/>
    </source>
</evidence>
<comment type="caution">
    <text evidence="15">The sequence shown here is derived from an EMBL/GenBank/DDBJ whole genome shotgun (WGS) entry which is preliminary data.</text>
</comment>
<dbReference type="InterPro" id="IPR008271">
    <property type="entry name" value="Ser/Thr_kinase_AS"/>
</dbReference>
<feature type="region of interest" description="Disordered" evidence="13">
    <location>
        <begin position="1"/>
        <end position="21"/>
    </location>
</feature>
<evidence type="ECO:0000256" key="9">
    <source>
        <dbReference type="PIRSR" id="PIRSR630616-2"/>
    </source>
</evidence>
<evidence type="ECO:0000256" key="4">
    <source>
        <dbReference type="ARBA" id="ARBA00022777"/>
    </source>
</evidence>
<comment type="catalytic activity">
    <reaction evidence="6 12">
        <text>L-threonyl-[protein] + ATP = O-phospho-L-threonyl-[protein] + ADP + H(+)</text>
        <dbReference type="Rhea" id="RHEA:46608"/>
        <dbReference type="Rhea" id="RHEA-COMP:11060"/>
        <dbReference type="Rhea" id="RHEA-COMP:11605"/>
        <dbReference type="ChEBI" id="CHEBI:15378"/>
        <dbReference type="ChEBI" id="CHEBI:30013"/>
        <dbReference type="ChEBI" id="CHEBI:30616"/>
        <dbReference type="ChEBI" id="CHEBI:61977"/>
        <dbReference type="ChEBI" id="CHEBI:456216"/>
        <dbReference type="EC" id="2.7.11.1"/>
    </reaction>
</comment>
<dbReference type="EMBL" id="CANTFM010001117">
    <property type="protein sequence ID" value="CAI5735285.1"/>
    <property type="molecule type" value="Genomic_DNA"/>
</dbReference>
<dbReference type="SUPFAM" id="SSF56112">
    <property type="entry name" value="Protein kinase-like (PK-like)"/>
    <property type="match status" value="1"/>
</dbReference>
<dbReference type="PANTHER" id="PTHR24350">
    <property type="entry name" value="SERINE/THREONINE-PROTEIN KINASE IAL-RELATED"/>
    <property type="match status" value="1"/>
</dbReference>
<feature type="region of interest" description="Disordered" evidence="13">
    <location>
        <begin position="93"/>
        <end position="213"/>
    </location>
</feature>
<keyword evidence="16" id="KW-1185">Reference proteome</keyword>
<evidence type="ECO:0000256" key="2">
    <source>
        <dbReference type="ARBA" id="ARBA00022679"/>
    </source>
</evidence>
<name>A0AAV0UHN0_9STRA</name>
<gene>
    <name evidence="15" type="ORF">PDE001_LOCUS5968</name>
</gene>
<dbReference type="EC" id="2.7.11.1" evidence="12"/>
<dbReference type="FunFam" id="3.30.200.20:FF:000042">
    <property type="entry name" value="Aurora kinase A"/>
    <property type="match status" value="1"/>
</dbReference>
<dbReference type="InterPro" id="IPR030616">
    <property type="entry name" value="Aur-like"/>
</dbReference>
<evidence type="ECO:0000256" key="6">
    <source>
        <dbReference type="ARBA" id="ARBA00047899"/>
    </source>
</evidence>
<feature type="cross-link" description="Glycyl lysine isopeptide (Lys-Gly) (interchain with G-Cter in SUMO2)" evidence="10">
    <location>
        <position position="443"/>
    </location>
</feature>
<feature type="compositionally biased region" description="Basic and acidic residues" evidence="13">
    <location>
        <begin position="94"/>
        <end position="104"/>
    </location>
</feature>
<organism evidence="15 16">
    <name type="scientific">Peronospora destructor</name>
    <dbReference type="NCBI Taxonomy" id="86335"/>
    <lineage>
        <taxon>Eukaryota</taxon>
        <taxon>Sar</taxon>
        <taxon>Stramenopiles</taxon>
        <taxon>Oomycota</taxon>
        <taxon>Peronosporomycetes</taxon>
        <taxon>Peronosporales</taxon>
        <taxon>Peronosporaceae</taxon>
        <taxon>Peronospora</taxon>
    </lineage>
</organism>
<evidence type="ECO:0000256" key="1">
    <source>
        <dbReference type="ARBA" id="ARBA00022527"/>
    </source>
</evidence>
<dbReference type="PROSITE" id="PS00108">
    <property type="entry name" value="PROTEIN_KINASE_ST"/>
    <property type="match status" value="1"/>
</dbReference>
<dbReference type="PROSITE" id="PS50011">
    <property type="entry name" value="PROTEIN_KINASE_DOM"/>
    <property type="match status" value="1"/>
</dbReference>
<dbReference type="InterPro" id="IPR000719">
    <property type="entry name" value="Prot_kinase_dom"/>
</dbReference>
<dbReference type="Gene3D" id="1.10.510.10">
    <property type="entry name" value="Transferase(Phosphotransferase) domain 1"/>
    <property type="match status" value="1"/>
</dbReference>
<dbReference type="Proteomes" id="UP001162029">
    <property type="component" value="Unassembled WGS sequence"/>
</dbReference>
<dbReference type="FunFam" id="1.10.510.10:FF:000235">
    <property type="entry name" value="Serine/threonine-protein kinase ark1"/>
    <property type="match status" value="1"/>
</dbReference>
<dbReference type="Pfam" id="PF00069">
    <property type="entry name" value="Pkinase"/>
    <property type="match status" value="1"/>
</dbReference>
<accession>A0AAV0UHN0</accession>
<feature type="active site" description="Proton acceptor" evidence="8">
    <location>
        <position position="441"/>
    </location>
</feature>
<evidence type="ECO:0000256" key="10">
    <source>
        <dbReference type="PIRSR" id="PIRSR630616-3"/>
    </source>
</evidence>
<dbReference type="PROSITE" id="PS00107">
    <property type="entry name" value="PROTEIN_KINASE_ATP"/>
    <property type="match status" value="1"/>
</dbReference>
<evidence type="ECO:0000256" key="11">
    <source>
        <dbReference type="PROSITE-ProRule" id="PRU10141"/>
    </source>
</evidence>
<evidence type="ECO:0000256" key="8">
    <source>
        <dbReference type="PIRSR" id="PIRSR630616-1"/>
    </source>
</evidence>
<reference evidence="15" key="1">
    <citation type="submission" date="2022-12" db="EMBL/GenBank/DDBJ databases">
        <authorList>
            <person name="Webb A."/>
        </authorList>
    </citation>
    <scope>NUCLEOTIDE SEQUENCE</scope>
    <source>
        <strain evidence="15">Pd1</strain>
    </source>
</reference>
<protein>
    <recommendedName>
        <fullName evidence="12">Aurora kinase</fullName>
        <ecNumber evidence="12">2.7.11.1</ecNumber>
    </recommendedName>
</protein>
<dbReference type="InterPro" id="IPR011009">
    <property type="entry name" value="Kinase-like_dom_sf"/>
</dbReference>
<keyword evidence="3 9" id="KW-0547">Nucleotide-binding</keyword>
<feature type="region of interest" description="Disordered" evidence="13">
    <location>
        <begin position="276"/>
        <end position="301"/>
    </location>
</feature>
<feature type="binding site" evidence="9">
    <location>
        <position position="459"/>
    </location>
    <ligand>
        <name>ATP</name>
        <dbReference type="ChEBI" id="CHEBI:30616"/>
    </ligand>
</feature>
<feature type="binding site" evidence="9">
    <location>
        <begin position="445"/>
        <end position="446"/>
    </location>
    <ligand>
        <name>ATP</name>
        <dbReference type="ChEBI" id="CHEBI:30616"/>
    </ligand>
</feature>
<dbReference type="SMART" id="SM00220">
    <property type="entry name" value="S_TKc"/>
    <property type="match status" value="1"/>
</dbReference>
<comment type="catalytic activity">
    <reaction evidence="7 12">
        <text>L-seryl-[protein] + ATP = O-phospho-L-seryl-[protein] + ADP + H(+)</text>
        <dbReference type="Rhea" id="RHEA:17989"/>
        <dbReference type="Rhea" id="RHEA-COMP:9863"/>
        <dbReference type="Rhea" id="RHEA-COMP:11604"/>
        <dbReference type="ChEBI" id="CHEBI:15378"/>
        <dbReference type="ChEBI" id="CHEBI:29999"/>
        <dbReference type="ChEBI" id="CHEBI:30616"/>
        <dbReference type="ChEBI" id="CHEBI:83421"/>
        <dbReference type="ChEBI" id="CHEBI:456216"/>
        <dbReference type="EC" id="2.7.11.1"/>
    </reaction>
</comment>
<evidence type="ECO:0000313" key="16">
    <source>
        <dbReference type="Proteomes" id="UP001162029"/>
    </source>
</evidence>
<evidence type="ECO:0000313" key="15">
    <source>
        <dbReference type="EMBL" id="CAI5735285.1"/>
    </source>
</evidence>
<evidence type="ECO:0000256" key="3">
    <source>
        <dbReference type="ARBA" id="ARBA00022741"/>
    </source>
</evidence>
<sequence length="578" mass="65781">MADSRRLALERWSEEKRRQKEKDIHTAIKVSRPARLMIAHRGARRAPEHTRVANERRKMPVIVARRVSQELNSLAPIKELEKGQELLFKTPAKVKSDTDAETDKTTSAASVDSMAISTVSTSKKRRRRRSYISPISDAPSLAGGAQRVRTPTQPLVANESGDDGGMDEDTEETTPDIVPGPGRVSVLMRQRKSDEVAEPATPYKTEQEGEEGHVYSRETISPTLRAEKNLQVSLAVRVSSTDYDDNANTHVEIPPPGRKLIFPDRVRLDQAKIQTRTSIDRKASRKSFSSRTSLDDPKSVQSVSERLAEKSKWEIDDFIVTKNLGQGKFGNVYLAKEKCTNVLVALKVLFKSPLVHNGDASNLKREVEIQMRLCHPNVLRMHGYFYDDSCVYLVLEYAPYGELYKELAREKYFTNDVAAYYVAQVIEALNYCHSCNVIHRDIKPENLLLGYNKTIKLADFGWSVHAPRPYNLRKTFCGTPDYLSPEIVMGESYDYRTDSWSLGVLTYELLVGSTPFYCPNQMEMYQRIQVVDYHFPPIPVICDSAKSFIAGLLKRKPNDRMRLEDAFKHPWIHSRHSR</sequence>
<keyword evidence="1 12" id="KW-0723">Serine/threonine-protein kinase</keyword>
<keyword evidence="4 12" id="KW-0418">Kinase</keyword>
<evidence type="ECO:0000256" key="5">
    <source>
        <dbReference type="ARBA" id="ARBA00022840"/>
    </source>
</evidence>
<keyword evidence="5 9" id="KW-0067">ATP-binding</keyword>
<feature type="binding site" evidence="9">
    <location>
        <position position="328"/>
    </location>
    <ligand>
        <name>ATP</name>
        <dbReference type="ChEBI" id="CHEBI:30616"/>
    </ligand>
</feature>
<evidence type="ECO:0000256" key="7">
    <source>
        <dbReference type="ARBA" id="ARBA00048679"/>
    </source>
</evidence>
<feature type="domain" description="Protein kinase" evidence="14">
    <location>
        <begin position="318"/>
        <end position="572"/>
    </location>
</feature>
<dbReference type="GO" id="GO:0004674">
    <property type="term" value="F:protein serine/threonine kinase activity"/>
    <property type="evidence" value="ECO:0007669"/>
    <property type="project" value="UniProtKB-KW"/>
</dbReference>
<dbReference type="CDD" id="cd14007">
    <property type="entry name" value="STKc_Aurora"/>
    <property type="match status" value="1"/>
</dbReference>
<dbReference type="GO" id="GO:0005524">
    <property type="term" value="F:ATP binding"/>
    <property type="evidence" value="ECO:0007669"/>
    <property type="project" value="UniProtKB-UniRule"/>
</dbReference>
<feature type="binding site" evidence="9 11">
    <location>
        <position position="347"/>
    </location>
    <ligand>
        <name>ATP</name>
        <dbReference type="ChEBI" id="CHEBI:30616"/>
    </ligand>
</feature>
<evidence type="ECO:0000256" key="12">
    <source>
        <dbReference type="RuleBase" id="RU367134"/>
    </source>
</evidence>